<dbReference type="InterPro" id="IPR002937">
    <property type="entry name" value="Amino_oxidase"/>
</dbReference>
<dbReference type="GO" id="GO:0016491">
    <property type="term" value="F:oxidoreductase activity"/>
    <property type="evidence" value="ECO:0007669"/>
    <property type="project" value="InterPro"/>
</dbReference>
<dbReference type="PANTHER" id="PTHR10668">
    <property type="entry name" value="PHYTOENE DEHYDROGENASE"/>
    <property type="match status" value="1"/>
</dbReference>
<dbReference type="Pfam" id="PF01593">
    <property type="entry name" value="Amino_oxidase"/>
    <property type="match status" value="1"/>
</dbReference>
<reference evidence="5 6" key="1">
    <citation type="journal article" date="2019" name="Emerg. Microbes Infect.">
        <title>Comprehensive subspecies identification of 175 nontuberculous mycobacteria species based on 7547 genomic profiles.</title>
        <authorList>
            <person name="Matsumoto Y."/>
            <person name="Kinjo T."/>
            <person name="Motooka D."/>
            <person name="Nabeya D."/>
            <person name="Jung N."/>
            <person name="Uechi K."/>
            <person name="Horii T."/>
            <person name="Iida T."/>
            <person name="Fujita J."/>
            <person name="Nakamura S."/>
        </authorList>
    </citation>
    <scope>NUCLEOTIDE SEQUENCE [LARGE SCALE GENOMIC DNA]</scope>
    <source>
        <strain evidence="5 6">JCM 6375</strain>
    </source>
</reference>
<dbReference type="Pfam" id="PF13450">
    <property type="entry name" value="NAD_binding_8"/>
    <property type="match status" value="1"/>
</dbReference>
<sequence>MHAIDGQAHDVIIVGGGHNGLVAGCYLAKAGLRVLLLEQRDWLGGMAASRAFVPEAPDHILSPGAWENVYFRAGGVGRELDLGRYGHRDLDAAGWAWLGDQGESLVVQPDLRGTVDDIRRFSRRDAETYADLIGAAVKILKIQDAYGLSHPKRPSRATLIAAMRAVAGGSRARALLSSALTTTAADGIDSLFESEAVRGIFAGTGAILAPLTVDGSAIAVLAPAMIHHQGAARPVGGIGGLVAALERCFVAHGGGVRLGSEVAAIRMGKRGGIVELSDGTVHSADSAVIAACPVHRVPAMVGDAMGAEIAERIRRAPANSTGLGTFTINAALSTRLDLPHHQPKRTDGVDLRKPALYMGSLEEVVAAGEQSARGEVPDRTTFCLGILSAVDGSQAPEGQDVVQLYAPAPVKPVGGWDKWRAEAQRRLEDKVASAAPNFSRSKIGAFVETAEDLAERTGAENGCIYHIDNVPTRMGGLRPAPGVGAYRTPIPGLYLASASCHPGGGVSGLPGKHCAGEVLKDAGVVQGGVVTRIRAAVQRR</sequence>
<dbReference type="SUPFAM" id="SSF51905">
    <property type="entry name" value="FAD/NAD(P)-binding domain"/>
    <property type="match status" value="1"/>
</dbReference>
<evidence type="ECO:0000256" key="3">
    <source>
        <dbReference type="ARBA" id="ARBA00040298"/>
    </source>
</evidence>
<dbReference type="EMBL" id="AP022560">
    <property type="protein sequence ID" value="BBW99206.1"/>
    <property type="molecule type" value="Genomic_DNA"/>
</dbReference>
<dbReference type="InterPro" id="IPR036188">
    <property type="entry name" value="FAD/NAD-bd_sf"/>
</dbReference>
<dbReference type="Gene3D" id="3.50.50.60">
    <property type="entry name" value="FAD/NAD(P)-binding domain"/>
    <property type="match status" value="2"/>
</dbReference>
<proteinExistence type="predicted"/>
<gene>
    <name evidence="5" type="primary">crtO_1</name>
    <name evidence="5" type="ORF">MMOR_01430</name>
</gene>
<evidence type="ECO:0000256" key="1">
    <source>
        <dbReference type="ARBA" id="ARBA00037217"/>
    </source>
</evidence>
<evidence type="ECO:0000259" key="4">
    <source>
        <dbReference type="Pfam" id="PF01593"/>
    </source>
</evidence>
<comment type="subunit">
    <text evidence="2">Interacts with COX5B; this interaction may contribute to localize PYROXD2 to the inner face of the inner mitochondrial membrane.</text>
</comment>
<evidence type="ECO:0000256" key="2">
    <source>
        <dbReference type="ARBA" id="ARBA00038825"/>
    </source>
</evidence>
<dbReference type="Proteomes" id="UP000466681">
    <property type="component" value="Chromosome"/>
</dbReference>
<evidence type="ECO:0000313" key="6">
    <source>
        <dbReference type="Proteomes" id="UP000466681"/>
    </source>
</evidence>
<dbReference type="AlphaFoldDB" id="A0AAD1M3K8"/>
<dbReference type="RefSeq" id="WP_163657921.1">
    <property type="nucleotide sequence ID" value="NZ_AP022560.1"/>
</dbReference>
<keyword evidence="6" id="KW-1185">Reference proteome</keyword>
<comment type="function">
    <text evidence="1">Probable oxidoreductase that may play a role as regulator of mitochondrial function.</text>
</comment>
<name>A0AAD1M3K8_9MYCO</name>
<evidence type="ECO:0000313" key="5">
    <source>
        <dbReference type="EMBL" id="BBW99206.1"/>
    </source>
</evidence>
<dbReference type="PANTHER" id="PTHR10668:SF103">
    <property type="entry name" value="PYRIDINE NUCLEOTIDE-DISULFIDE OXIDOREDUCTASE DOMAIN-CONTAINING PROTEIN 2"/>
    <property type="match status" value="1"/>
</dbReference>
<accession>A0AAD1M3K8</accession>
<dbReference type="KEGG" id="mmor:MMOR_01430"/>
<organism evidence="5 6">
    <name type="scientific">Mycolicibacterium moriokaense</name>
    <dbReference type="NCBI Taxonomy" id="39691"/>
    <lineage>
        <taxon>Bacteria</taxon>
        <taxon>Bacillati</taxon>
        <taxon>Actinomycetota</taxon>
        <taxon>Actinomycetes</taxon>
        <taxon>Mycobacteriales</taxon>
        <taxon>Mycobacteriaceae</taxon>
        <taxon>Mycolicibacterium</taxon>
    </lineage>
</organism>
<feature type="domain" description="Amine oxidase" evidence="4">
    <location>
        <begin position="186"/>
        <end position="298"/>
    </location>
</feature>
<protein>
    <recommendedName>
        <fullName evidence="3">Pyridine nucleotide-disulfide oxidoreductase domain-containing protein 2</fullName>
    </recommendedName>
</protein>